<comment type="caution">
    <text evidence="2">The sequence shown here is derived from an EMBL/GenBank/DDBJ whole genome shotgun (WGS) entry which is preliminary data.</text>
</comment>
<evidence type="ECO:0000313" key="2">
    <source>
        <dbReference type="EMBL" id="GKV15024.1"/>
    </source>
</evidence>
<dbReference type="InterPro" id="IPR036047">
    <property type="entry name" value="F-box-like_dom_sf"/>
</dbReference>
<dbReference type="Pfam" id="PF07734">
    <property type="entry name" value="FBA_1"/>
    <property type="match status" value="1"/>
</dbReference>
<accession>A0AAV5JJZ4</accession>
<dbReference type="NCBIfam" id="TIGR01640">
    <property type="entry name" value="F_box_assoc_1"/>
    <property type="match status" value="1"/>
</dbReference>
<dbReference type="PANTHER" id="PTHR31672">
    <property type="entry name" value="BNACNNG10540D PROTEIN"/>
    <property type="match status" value="1"/>
</dbReference>
<dbReference type="InterPro" id="IPR001810">
    <property type="entry name" value="F-box_dom"/>
</dbReference>
<gene>
    <name evidence="2" type="ORF">SLEP1_g25825</name>
</gene>
<reference evidence="2 3" key="1">
    <citation type="journal article" date="2021" name="Commun. Biol.">
        <title>The genome of Shorea leprosula (Dipterocarpaceae) highlights the ecological relevance of drought in aseasonal tropical rainforests.</title>
        <authorList>
            <person name="Ng K.K.S."/>
            <person name="Kobayashi M.J."/>
            <person name="Fawcett J.A."/>
            <person name="Hatakeyama M."/>
            <person name="Paape T."/>
            <person name="Ng C.H."/>
            <person name="Ang C.C."/>
            <person name="Tnah L.H."/>
            <person name="Lee C.T."/>
            <person name="Nishiyama T."/>
            <person name="Sese J."/>
            <person name="O'Brien M.J."/>
            <person name="Copetti D."/>
            <person name="Mohd Noor M.I."/>
            <person name="Ong R.C."/>
            <person name="Putra M."/>
            <person name="Sireger I.Z."/>
            <person name="Indrioko S."/>
            <person name="Kosugi Y."/>
            <person name="Izuno A."/>
            <person name="Isagi Y."/>
            <person name="Lee S.L."/>
            <person name="Shimizu K.K."/>
        </authorList>
    </citation>
    <scope>NUCLEOTIDE SEQUENCE [LARGE SCALE GENOMIC DNA]</scope>
    <source>
        <strain evidence="2">214</strain>
    </source>
</reference>
<dbReference type="Pfam" id="PF00646">
    <property type="entry name" value="F-box"/>
    <property type="match status" value="1"/>
</dbReference>
<name>A0AAV5JJZ4_9ROSI</name>
<dbReference type="PROSITE" id="PS50181">
    <property type="entry name" value="FBOX"/>
    <property type="match status" value="1"/>
</dbReference>
<evidence type="ECO:0000313" key="3">
    <source>
        <dbReference type="Proteomes" id="UP001054252"/>
    </source>
</evidence>
<dbReference type="Proteomes" id="UP001054252">
    <property type="component" value="Unassembled WGS sequence"/>
</dbReference>
<evidence type="ECO:0000259" key="1">
    <source>
        <dbReference type="PROSITE" id="PS50181"/>
    </source>
</evidence>
<protein>
    <recommendedName>
        <fullName evidence="1">F-box domain-containing protein</fullName>
    </recommendedName>
</protein>
<dbReference type="InterPro" id="IPR006527">
    <property type="entry name" value="F-box-assoc_dom_typ1"/>
</dbReference>
<dbReference type="AlphaFoldDB" id="A0AAV5JJZ4"/>
<dbReference type="SUPFAM" id="SSF81383">
    <property type="entry name" value="F-box domain"/>
    <property type="match status" value="1"/>
</dbReference>
<dbReference type="PANTHER" id="PTHR31672:SF13">
    <property type="entry name" value="F-BOX PROTEIN CPR30-LIKE"/>
    <property type="match status" value="1"/>
</dbReference>
<dbReference type="InterPro" id="IPR050796">
    <property type="entry name" value="SCF_F-box_component"/>
</dbReference>
<dbReference type="InterPro" id="IPR017451">
    <property type="entry name" value="F-box-assoc_interact_dom"/>
</dbReference>
<organism evidence="2 3">
    <name type="scientific">Rubroshorea leprosula</name>
    <dbReference type="NCBI Taxonomy" id="152421"/>
    <lineage>
        <taxon>Eukaryota</taxon>
        <taxon>Viridiplantae</taxon>
        <taxon>Streptophyta</taxon>
        <taxon>Embryophyta</taxon>
        <taxon>Tracheophyta</taxon>
        <taxon>Spermatophyta</taxon>
        <taxon>Magnoliopsida</taxon>
        <taxon>eudicotyledons</taxon>
        <taxon>Gunneridae</taxon>
        <taxon>Pentapetalae</taxon>
        <taxon>rosids</taxon>
        <taxon>malvids</taxon>
        <taxon>Malvales</taxon>
        <taxon>Dipterocarpaceae</taxon>
        <taxon>Rubroshorea</taxon>
    </lineage>
</organism>
<sequence length="414" mass="46522">MDPDEGREKKRINLGDDTSNKAMVRIDLLPPEILLEILSRLPVTSLIHFKSTSHAGRDLISDPRLPQMFGNRVSDSNPCLILFNYNFHVPQRLYFVDSEGCSRKVRRIDPPQHSKFYNLVGSCNGLLCLSLPIIGGSPVPHMSPMSHSLLINNPFVGDAVRVPPANRFLNQSEVFGFGFHPRTGEFKVVRIVCYEKIMTVADPELVVEEVNNGFTTVYESMVQVFTVGTTEWRNKGAPPPQLTDEIRPPEVLVEGSLHWVTDVGMGGLGLIYGIISFELADEVFKEIPHPPCQRFVSRDYNLSVLNGCLSAAGLVDTLHFDIWVMKQYCVKESWVKQFSFDPYFPGGWPNFLTVICALKNGGILLQKEDSSLVSYDPVENRFKTLQMSGLPNWFRALPFLPSLFSAKATMNLQL</sequence>
<feature type="domain" description="F-box" evidence="1">
    <location>
        <begin position="23"/>
        <end position="72"/>
    </location>
</feature>
<keyword evidence="3" id="KW-1185">Reference proteome</keyword>
<proteinExistence type="predicted"/>
<dbReference type="EMBL" id="BPVZ01000042">
    <property type="protein sequence ID" value="GKV15024.1"/>
    <property type="molecule type" value="Genomic_DNA"/>
</dbReference>
<dbReference type="Gene3D" id="1.20.1280.50">
    <property type="match status" value="1"/>
</dbReference>